<feature type="region of interest" description="Disordered" evidence="4">
    <location>
        <begin position="1"/>
        <end position="34"/>
    </location>
</feature>
<reference evidence="6" key="1">
    <citation type="submission" date="2022-07" db="EMBL/GenBank/DDBJ databases">
        <title>Phylogenomic reconstructions and comparative analyses of Kickxellomycotina fungi.</title>
        <authorList>
            <person name="Reynolds N.K."/>
            <person name="Stajich J.E."/>
            <person name="Barry K."/>
            <person name="Grigoriev I.V."/>
            <person name="Crous P."/>
            <person name="Smith M.E."/>
        </authorList>
    </citation>
    <scope>NUCLEOTIDE SEQUENCE</scope>
    <source>
        <strain evidence="6">NBRC 105413</strain>
    </source>
</reference>
<dbReference type="InterPro" id="IPR005122">
    <property type="entry name" value="Uracil-DNA_glycosylase-like"/>
</dbReference>
<feature type="domain" description="Uracil-DNA glycosylase-like" evidence="5">
    <location>
        <begin position="45"/>
        <end position="208"/>
    </location>
</feature>
<dbReference type="PANTHER" id="PTHR12159:SF9">
    <property type="entry name" value="G_T MISMATCH-SPECIFIC THYMINE DNA GLYCOSYLASE"/>
    <property type="match status" value="1"/>
</dbReference>
<name>A0A9W8CHN1_9FUNG</name>
<keyword evidence="1" id="KW-0227">DNA damage</keyword>
<keyword evidence="6" id="KW-0326">Glycosidase</keyword>
<dbReference type="InterPro" id="IPR015637">
    <property type="entry name" value="MUG/TDG"/>
</dbReference>
<dbReference type="GO" id="GO:0006285">
    <property type="term" value="P:base-excision repair, AP site formation"/>
    <property type="evidence" value="ECO:0007669"/>
    <property type="project" value="InterPro"/>
</dbReference>
<dbReference type="InterPro" id="IPR036895">
    <property type="entry name" value="Uracil-DNA_glycosylase-like_sf"/>
</dbReference>
<dbReference type="Pfam" id="PF03167">
    <property type="entry name" value="UDG"/>
    <property type="match status" value="1"/>
</dbReference>
<dbReference type="EC" id="3.2.2.29" evidence="6"/>
<dbReference type="EMBL" id="JANBOH010000456">
    <property type="protein sequence ID" value="KAJ1642183.1"/>
    <property type="molecule type" value="Genomic_DNA"/>
</dbReference>
<gene>
    <name evidence="6" type="primary">thp1</name>
    <name evidence="6" type="ORF">LPJ64_005948</name>
</gene>
<evidence type="ECO:0000259" key="5">
    <source>
        <dbReference type="Pfam" id="PF03167"/>
    </source>
</evidence>
<sequence>MPKHKKRVNSADLAFDASLQDAKKSKPVRPSEEEIAKLPPIPESIRPDLDILFVGINPGVMSGQKQLHFGNPMNYFWRGLYESGLIPEQIQPEQGGMLFSEWNMSIVNLVQRTTRSTSDLSIREMRESVPELCRKISFSSPKIICFVGLGIYKVFANKSKVEPGLQQETYDYCKDKESSLAKHGYIFVMPSTSGRTSAYQNPEKLAYLRQLKYLRDCVTAQPAPQNVDHAVLDSLGPQTRSKYFSKQI</sequence>
<dbReference type="Gene3D" id="3.40.470.10">
    <property type="entry name" value="Uracil-DNA glycosylase-like domain"/>
    <property type="match status" value="1"/>
</dbReference>
<dbReference type="Proteomes" id="UP001145021">
    <property type="component" value="Unassembled WGS sequence"/>
</dbReference>
<dbReference type="SUPFAM" id="SSF52141">
    <property type="entry name" value="Uracil-DNA glycosylase-like"/>
    <property type="match status" value="1"/>
</dbReference>
<evidence type="ECO:0000256" key="4">
    <source>
        <dbReference type="SAM" id="MobiDB-lite"/>
    </source>
</evidence>
<keyword evidence="7" id="KW-1185">Reference proteome</keyword>
<dbReference type="CDD" id="cd10028">
    <property type="entry name" value="UDG-F2_TDG_MUG"/>
    <property type="match status" value="1"/>
</dbReference>
<organism evidence="6 7">
    <name type="scientific">Coemansia asiatica</name>
    <dbReference type="NCBI Taxonomy" id="1052880"/>
    <lineage>
        <taxon>Eukaryota</taxon>
        <taxon>Fungi</taxon>
        <taxon>Fungi incertae sedis</taxon>
        <taxon>Zoopagomycota</taxon>
        <taxon>Kickxellomycotina</taxon>
        <taxon>Kickxellomycetes</taxon>
        <taxon>Kickxellales</taxon>
        <taxon>Kickxellaceae</taxon>
        <taxon>Coemansia</taxon>
    </lineage>
</organism>
<dbReference type="PANTHER" id="PTHR12159">
    <property type="entry name" value="G/T AND G/U MISMATCH-SPECIFIC DNA GLYCOSYLASE"/>
    <property type="match status" value="1"/>
</dbReference>
<evidence type="ECO:0000256" key="1">
    <source>
        <dbReference type="ARBA" id="ARBA00022763"/>
    </source>
</evidence>
<dbReference type="GO" id="GO:0141016">
    <property type="term" value="F:G/T mismatch-specific thymine-DNA glycosylase activity"/>
    <property type="evidence" value="ECO:0007669"/>
    <property type="project" value="UniProtKB-EC"/>
</dbReference>
<evidence type="ECO:0000313" key="7">
    <source>
        <dbReference type="Proteomes" id="UP001145021"/>
    </source>
</evidence>
<protein>
    <submittedName>
        <fullName evidence="6">Uracil DNA N-glycosylase Thp1</fullName>
        <ecNumber evidence="6">3.2.2.29</ecNumber>
    </submittedName>
</protein>
<evidence type="ECO:0000313" key="6">
    <source>
        <dbReference type="EMBL" id="KAJ1642183.1"/>
    </source>
</evidence>
<evidence type="ECO:0000256" key="3">
    <source>
        <dbReference type="ARBA" id="ARBA00023204"/>
    </source>
</evidence>
<evidence type="ECO:0000256" key="2">
    <source>
        <dbReference type="ARBA" id="ARBA00022801"/>
    </source>
</evidence>
<accession>A0A9W8CHN1</accession>
<keyword evidence="3" id="KW-0234">DNA repair</keyword>
<dbReference type="AlphaFoldDB" id="A0A9W8CHN1"/>
<keyword evidence="2 6" id="KW-0378">Hydrolase</keyword>
<dbReference type="GO" id="GO:0004844">
    <property type="term" value="F:uracil DNA N-glycosylase activity"/>
    <property type="evidence" value="ECO:0007669"/>
    <property type="project" value="TreeGrafter"/>
</dbReference>
<proteinExistence type="predicted"/>
<feature type="compositionally biased region" description="Basic and acidic residues" evidence="4">
    <location>
        <begin position="21"/>
        <end position="34"/>
    </location>
</feature>
<comment type="caution">
    <text evidence="6">The sequence shown here is derived from an EMBL/GenBank/DDBJ whole genome shotgun (WGS) entry which is preliminary data.</text>
</comment>